<dbReference type="InterPro" id="IPR011990">
    <property type="entry name" value="TPR-like_helical_dom_sf"/>
</dbReference>
<gene>
    <name evidence="2" type="ORF">J3998_13035</name>
</gene>
<keyword evidence="3" id="KW-1185">Reference proteome</keyword>
<comment type="caution">
    <text evidence="2">The sequence shown here is derived from an EMBL/GenBank/DDBJ whole genome shotgun (WGS) entry which is preliminary data.</text>
</comment>
<name>A0ABS3Q887_9GAMM</name>
<feature type="signal peptide" evidence="1">
    <location>
        <begin position="1"/>
        <end position="20"/>
    </location>
</feature>
<dbReference type="SMART" id="SM00671">
    <property type="entry name" value="SEL1"/>
    <property type="match status" value="1"/>
</dbReference>
<dbReference type="InterPro" id="IPR006597">
    <property type="entry name" value="Sel1-like"/>
</dbReference>
<evidence type="ECO:0000256" key="1">
    <source>
        <dbReference type="SAM" id="SignalP"/>
    </source>
</evidence>
<dbReference type="Proteomes" id="UP000664835">
    <property type="component" value="Unassembled WGS sequence"/>
</dbReference>
<reference evidence="2 3" key="1">
    <citation type="submission" date="2021-03" db="EMBL/GenBank/DDBJ databases">
        <title>Thiomicrorhabdus sp.nov.,novel sulfur-oxidizing bacteria isolated from coastal sediment.</title>
        <authorList>
            <person name="Liu X."/>
        </authorList>
    </citation>
    <scope>NUCLEOTIDE SEQUENCE [LARGE SCALE GENOMIC DNA]</scope>
    <source>
        <strain evidence="2 3">6S2-11</strain>
    </source>
</reference>
<evidence type="ECO:0000313" key="2">
    <source>
        <dbReference type="EMBL" id="MBO1928492.1"/>
    </source>
</evidence>
<keyword evidence="1" id="KW-0732">Signal</keyword>
<feature type="non-terminal residue" evidence="2">
    <location>
        <position position="82"/>
    </location>
</feature>
<organism evidence="2 3">
    <name type="scientific">Thiomicrorhabdus marina</name>
    <dbReference type="NCBI Taxonomy" id="2818442"/>
    <lineage>
        <taxon>Bacteria</taxon>
        <taxon>Pseudomonadati</taxon>
        <taxon>Pseudomonadota</taxon>
        <taxon>Gammaproteobacteria</taxon>
        <taxon>Thiotrichales</taxon>
        <taxon>Piscirickettsiaceae</taxon>
        <taxon>Thiomicrorhabdus</taxon>
    </lineage>
</organism>
<protein>
    <submittedName>
        <fullName evidence="2">Sel1 repeat family protein</fullName>
    </submittedName>
</protein>
<dbReference type="SUPFAM" id="SSF81901">
    <property type="entry name" value="HCP-like"/>
    <property type="match status" value="1"/>
</dbReference>
<feature type="chain" id="PRO_5045443030" evidence="1">
    <location>
        <begin position="21"/>
        <end position="82"/>
    </location>
</feature>
<dbReference type="Gene3D" id="1.25.40.10">
    <property type="entry name" value="Tetratricopeptide repeat domain"/>
    <property type="match status" value="1"/>
</dbReference>
<evidence type="ECO:0000313" key="3">
    <source>
        <dbReference type="Proteomes" id="UP000664835"/>
    </source>
</evidence>
<dbReference type="EMBL" id="JAGETV010000056">
    <property type="protein sequence ID" value="MBO1928492.1"/>
    <property type="molecule type" value="Genomic_DNA"/>
</dbReference>
<proteinExistence type="predicted"/>
<sequence>MKKILFAALVALSLSAPVQAGFDEGLSAAQKGDYATAFREWEPLAKQGDVDAQNYLGFRYSNGQGVKQDDFKAVEWYTKAAK</sequence>
<accession>A0ABS3Q887</accession>
<dbReference type="Pfam" id="PF08238">
    <property type="entry name" value="Sel1"/>
    <property type="match status" value="1"/>
</dbReference>